<proteinExistence type="predicted"/>
<dbReference type="PANTHER" id="PTHR33143:SF76">
    <property type="entry name" value="VQ MOTIF-CONTAINING PROTEIN 8, CHLOROPLASTIC"/>
    <property type="match status" value="1"/>
</dbReference>
<sequence>MSPSQLHGEQRPRKEINGSRPSPLKINNDSHLIQKSTSSSSSSNSSSSLNGVATKQRSSTHQQQRHPVIIYTHSPKIIHTQARDFMALVQKLTGISRSDDHQESKSQSRQASPEENCNKVKSDGHDHETESSSVVTDENCGAAGVGDFQVSSSSVSPIFDRRPNPYFADIPLFTPNSTDFFCSPQPFYRYPDSVFMSPNMGNSISPSVLEVMKGYPDY</sequence>
<feature type="compositionally biased region" description="Basic and acidic residues" evidence="1">
    <location>
        <begin position="8"/>
        <end position="17"/>
    </location>
</feature>
<feature type="region of interest" description="Disordered" evidence="1">
    <location>
        <begin position="96"/>
        <end position="138"/>
    </location>
</feature>
<feature type="compositionally biased region" description="Basic and acidic residues" evidence="1">
    <location>
        <begin position="116"/>
        <end position="130"/>
    </location>
</feature>
<feature type="domain" description="VQ" evidence="2">
    <location>
        <begin position="72"/>
        <end position="96"/>
    </location>
</feature>
<dbReference type="PANTHER" id="PTHR33143">
    <property type="entry name" value="F16F4.1 PROTEIN-RELATED"/>
    <property type="match status" value="1"/>
</dbReference>
<dbReference type="InterPro" id="IPR008889">
    <property type="entry name" value="VQ"/>
</dbReference>
<dbReference type="OMA" id="NSCFMAG"/>
<reference evidence="3 4" key="1">
    <citation type="submission" date="2020-04" db="EMBL/GenBank/DDBJ databases">
        <title>Plant Genome Project.</title>
        <authorList>
            <person name="Zhang R.-G."/>
        </authorList>
    </citation>
    <scope>NUCLEOTIDE SEQUENCE [LARGE SCALE GENOMIC DNA]</scope>
    <source>
        <strain evidence="3">YNK0</strain>
        <tissue evidence="3">Leaf</tissue>
    </source>
</reference>
<feature type="compositionally biased region" description="Polar residues" evidence="1">
    <location>
        <begin position="25"/>
        <end position="35"/>
    </location>
</feature>
<evidence type="ECO:0000256" key="1">
    <source>
        <dbReference type="SAM" id="MobiDB-lite"/>
    </source>
</evidence>
<name>A0A834Z3W6_TETSI</name>
<feature type="region of interest" description="Disordered" evidence="1">
    <location>
        <begin position="1"/>
        <end position="67"/>
    </location>
</feature>
<feature type="compositionally biased region" description="Basic and acidic residues" evidence="1">
    <location>
        <begin position="97"/>
        <end position="106"/>
    </location>
</feature>
<dbReference type="InterPro" id="IPR039607">
    <property type="entry name" value="VQ_8/17/18/20/21/25"/>
</dbReference>
<dbReference type="Pfam" id="PF05678">
    <property type="entry name" value="VQ"/>
    <property type="match status" value="1"/>
</dbReference>
<evidence type="ECO:0000313" key="3">
    <source>
        <dbReference type="EMBL" id="KAF8399115.1"/>
    </source>
</evidence>
<gene>
    <name evidence="3" type="ORF">HHK36_014980</name>
</gene>
<dbReference type="Proteomes" id="UP000655225">
    <property type="component" value="Unassembled WGS sequence"/>
</dbReference>
<dbReference type="EMBL" id="JABCRI010000010">
    <property type="protein sequence ID" value="KAF8399115.1"/>
    <property type="molecule type" value="Genomic_DNA"/>
</dbReference>
<comment type="caution">
    <text evidence="3">The sequence shown here is derived from an EMBL/GenBank/DDBJ whole genome shotgun (WGS) entry which is preliminary data.</text>
</comment>
<accession>A0A834Z3W6</accession>
<evidence type="ECO:0000313" key="4">
    <source>
        <dbReference type="Proteomes" id="UP000655225"/>
    </source>
</evidence>
<dbReference type="OrthoDB" id="1917757at2759"/>
<dbReference type="AlphaFoldDB" id="A0A834Z3W6"/>
<organism evidence="3 4">
    <name type="scientific">Tetracentron sinense</name>
    <name type="common">Spur-leaf</name>
    <dbReference type="NCBI Taxonomy" id="13715"/>
    <lineage>
        <taxon>Eukaryota</taxon>
        <taxon>Viridiplantae</taxon>
        <taxon>Streptophyta</taxon>
        <taxon>Embryophyta</taxon>
        <taxon>Tracheophyta</taxon>
        <taxon>Spermatophyta</taxon>
        <taxon>Magnoliopsida</taxon>
        <taxon>Trochodendrales</taxon>
        <taxon>Trochodendraceae</taxon>
        <taxon>Tetracentron</taxon>
    </lineage>
</organism>
<feature type="compositionally biased region" description="Polar residues" evidence="1">
    <location>
        <begin position="49"/>
        <end position="62"/>
    </location>
</feature>
<keyword evidence="4" id="KW-1185">Reference proteome</keyword>
<protein>
    <recommendedName>
        <fullName evidence="2">VQ domain-containing protein</fullName>
    </recommendedName>
</protein>
<dbReference type="GO" id="GO:0005634">
    <property type="term" value="C:nucleus"/>
    <property type="evidence" value="ECO:0007669"/>
    <property type="project" value="TreeGrafter"/>
</dbReference>
<feature type="compositionally biased region" description="Low complexity" evidence="1">
    <location>
        <begin position="36"/>
        <end position="48"/>
    </location>
</feature>
<evidence type="ECO:0000259" key="2">
    <source>
        <dbReference type="Pfam" id="PF05678"/>
    </source>
</evidence>